<evidence type="ECO:0000256" key="11">
    <source>
        <dbReference type="SAM" id="Phobius"/>
    </source>
</evidence>
<feature type="domain" description="Peptidase M50" evidence="12">
    <location>
        <begin position="21"/>
        <end position="370"/>
    </location>
</feature>
<dbReference type="InterPro" id="IPR008915">
    <property type="entry name" value="Peptidase_M50"/>
</dbReference>
<sequence>MAVNLLSFASVMSTVGSVCLAILILLAMITVHEFGHYVAGKIFHFKINEFAIGFGPKLFSRTKKNGEVFSVRLLPLGGFCAFEGEDEENPHPDAFNNKRPWQRIIVLFAGAFMNYLLALLLIIISFFACGQLLLMTYRVDPADTTASGEYAINGLAFHDEDVIIKCEGKNIYLTTDLMSALEGRQEGEKVQFTVSRKTEEGRQVMDISVILRADADFENLTDTNTLWQCIGIYKQPLESGEGYQWQVYSMAYKGFGFFETIGRSFVYSFQIGGTIFKVLGQLLTGSLGLSAFGGPITTIRLTSEIASRGIQQFLEIAAYIGVNLAVFNLLPIPALDGSKIVFTAIEWIRGKPLNRKVEAVIHAAGFVLLIGFAILVDLLQLF</sequence>
<dbReference type="InterPro" id="IPR004387">
    <property type="entry name" value="Pept_M50_Zn"/>
</dbReference>
<dbReference type="GO" id="GO:0006508">
    <property type="term" value="P:proteolysis"/>
    <property type="evidence" value="ECO:0007669"/>
    <property type="project" value="UniProtKB-KW"/>
</dbReference>
<organism evidence="13 14">
    <name type="scientific">Candidatus Borkfalkia excrementigallinarum</name>
    <dbReference type="NCBI Taxonomy" id="2838506"/>
    <lineage>
        <taxon>Bacteria</taxon>
        <taxon>Bacillati</taxon>
        <taxon>Bacillota</taxon>
        <taxon>Clostridia</taxon>
        <taxon>Christensenellales</taxon>
        <taxon>Christensenellaceae</taxon>
        <taxon>Candidatus Borkfalkia</taxon>
    </lineage>
</organism>
<comment type="subcellular location">
    <subcellularLocation>
        <location evidence="2">Membrane</location>
        <topology evidence="2">Multi-pass membrane protein</topology>
    </subcellularLocation>
</comment>
<dbReference type="EMBL" id="DXCQ01000039">
    <property type="protein sequence ID" value="HIY96997.1"/>
    <property type="molecule type" value="Genomic_DNA"/>
</dbReference>
<feature type="transmembrane region" description="Helical" evidence="11">
    <location>
        <begin position="359"/>
        <end position="379"/>
    </location>
</feature>
<keyword evidence="4 13" id="KW-0645">Protease</keyword>
<dbReference type="GO" id="GO:0016020">
    <property type="term" value="C:membrane"/>
    <property type="evidence" value="ECO:0007669"/>
    <property type="project" value="UniProtKB-SubCell"/>
</dbReference>
<dbReference type="PANTHER" id="PTHR42837">
    <property type="entry name" value="REGULATOR OF SIGMA-E PROTEASE RSEP"/>
    <property type="match status" value="1"/>
</dbReference>
<comment type="cofactor">
    <cofactor evidence="1">
        <name>Zn(2+)</name>
        <dbReference type="ChEBI" id="CHEBI:29105"/>
    </cofactor>
</comment>
<evidence type="ECO:0000256" key="6">
    <source>
        <dbReference type="ARBA" id="ARBA00022801"/>
    </source>
</evidence>
<keyword evidence="10 11" id="KW-0472">Membrane</keyword>
<evidence type="ECO:0000256" key="2">
    <source>
        <dbReference type="ARBA" id="ARBA00004141"/>
    </source>
</evidence>
<dbReference type="Pfam" id="PF02163">
    <property type="entry name" value="Peptidase_M50"/>
    <property type="match status" value="1"/>
</dbReference>
<proteinExistence type="inferred from homology"/>
<keyword evidence="7" id="KW-0862">Zinc</keyword>
<evidence type="ECO:0000256" key="7">
    <source>
        <dbReference type="ARBA" id="ARBA00022833"/>
    </source>
</evidence>
<evidence type="ECO:0000256" key="4">
    <source>
        <dbReference type="ARBA" id="ARBA00022670"/>
    </source>
</evidence>
<dbReference type="GO" id="GO:0004222">
    <property type="term" value="F:metalloendopeptidase activity"/>
    <property type="evidence" value="ECO:0007669"/>
    <property type="project" value="InterPro"/>
</dbReference>
<keyword evidence="5 11" id="KW-0812">Transmembrane</keyword>
<comment type="caution">
    <text evidence="13">The sequence shown here is derived from an EMBL/GenBank/DDBJ whole genome shotgun (WGS) entry which is preliminary data.</text>
</comment>
<dbReference type="AlphaFoldDB" id="A0A9D1ZV15"/>
<comment type="similarity">
    <text evidence="3">Belongs to the peptidase M50B family.</text>
</comment>
<gene>
    <name evidence="13" type="ORF">H9729_04850</name>
</gene>
<evidence type="ECO:0000256" key="3">
    <source>
        <dbReference type="ARBA" id="ARBA00007931"/>
    </source>
</evidence>
<evidence type="ECO:0000313" key="14">
    <source>
        <dbReference type="Proteomes" id="UP000886750"/>
    </source>
</evidence>
<evidence type="ECO:0000256" key="10">
    <source>
        <dbReference type="ARBA" id="ARBA00023136"/>
    </source>
</evidence>
<dbReference type="CDD" id="cd06163">
    <property type="entry name" value="S2P-M50_PDZ_RseP-like"/>
    <property type="match status" value="1"/>
</dbReference>
<keyword evidence="9" id="KW-0482">Metalloprotease</keyword>
<evidence type="ECO:0000256" key="5">
    <source>
        <dbReference type="ARBA" id="ARBA00022692"/>
    </source>
</evidence>
<dbReference type="PANTHER" id="PTHR42837:SF2">
    <property type="entry name" value="MEMBRANE METALLOPROTEASE ARASP2, CHLOROPLASTIC-RELATED"/>
    <property type="match status" value="1"/>
</dbReference>
<feature type="transmembrane region" description="Helical" evidence="11">
    <location>
        <begin position="104"/>
        <end position="128"/>
    </location>
</feature>
<evidence type="ECO:0000259" key="12">
    <source>
        <dbReference type="Pfam" id="PF02163"/>
    </source>
</evidence>
<evidence type="ECO:0000313" key="13">
    <source>
        <dbReference type="EMBL" id="HIY96997.1"/>
    </source>
</evidence>
<evidence type="ECO:0000256" key="8">
    <source>
        <dbReference type="ARBA" id="ARBA00022989"/>
    </source>
</evidence>
<protein>
    <submittedName>
        <fullName evidence="13">Site-2 protease family protein</fullName>
    </submittedName>
</protein>
<dbReference type="InterPro" id="IPR036034">
    <property type="entry name" value="PDZ_sf"/>
</dbReference>
<reference evidence="13" key="2">
    <citation type="submission" date="2021-04" db="EMBL/GenBank/DDBJ databases">
        <authorList>
            <person name="Gilroy R."/>
        </authorList>
    </citation>
    <scope>NUCLEOTIDE SEQUENCE</scope>
    <source>
        <strain evidence="13">1345</strain>
    </source>
</reference>
<feature type="transmembrane region" description="Helical" evidence="11">
    <location>
        <begin position="6"/>
        <end position="31"/>
    </location>
</feature>
<reference evidence="13" key="1">
    <citation type="journal article" date="2021" name="PeerJ">
        <title>Extensive microbial diversity within the chicken gut microbiome revealed by metagenomics and culture.</title>
        <authorList>
            <person name="Gilroy R."/>
            <person name="Ravi A."/>
            <person name="Getino M."/>
            <person name="Pursley I."/>
            <person name="Horton D.L."/>
            <person name="Alikhan N.F."/>
            <person name="Baker D."/>
            <person name="Gharbi K."/>
            <person name="Hall N."/>
            <person name="Watson M."/>
            <person name="Adriaenssens E.M."/>
            <person name="Foster-Nyarko E."/>
            <person name="Jarju S."/>
            <person name="Secka A."/>
            <person name="Antonio M."/>
            <person name="Oren A."/>
            <person name="Chaudhuri R.R."/>
            <person name="La Ragione R."/>
            <person name="Hildebrand F."/>
            <person name="Pallen M.J."/>
        </authorList>
    </citation>
    <scope>NUCLEOTIDE SEQUENCE</scope>
    <source>
        <strain evidence="13">1345</strain>
    </source>
</reference>
<accession>A0A9D1ZV15</accession>
<name>A0A9D1ZV15_9FIRM</name>
<keyword evidence="8 11" id="KW-1133">Transmembrane helix</keyword>
<evidence type="ECO:0000256" key="1">
    <source>
        <dbReference type="ARBA" id="ARBA00001947"/>
    </source>
</evidence>
<dbReference type="Gene3D" id="2.30.42.10">
    <property type="match status" value="1"/>
</dbReference>
<dbReference type="Proteomes" id="UP000886750">
    <property type="component" value="Unassembled WGS sequence"/>
</dbReference>
<keyword evidence="6" id="KW-0378">Hydrolase</keyword>
<evidence type="ECO:0000256" key="9">
    <source>
        <dbReference type="ARBA" id="ARBA00023049"/>
    </source>
</evidence>